<evidence type="ECO:0000256" key="1">
    <source>
        <dbReference type="SAM" id="MobiDB-lite"/>
    </source>
</evidence>
<dbReference type="AlphaFoldDB" id="A0AAU7CKM3"/>
<protein>
    <submittedName>
        <fullName evidence="2">Uncharacterized protein</fullName>
    </submittedName>
</protein>
<sequence>MDQAIGLMEERPVLEDALELLIAARWASRQAADGGMASRAVSWEVRLSTLLARDEFGLTPDLLSERLAQLLGEPPPKPAVEPAPRLADTPAGLPPAVSAHDKSSVEHPIGDGLPHRNGSASPETILTVIAPAALPEGPIVRHDVATIHQVNPAVTVVASEGPPLQGSDDADLELIIKSWPKLPTHVKATIGMLVGAAELARPGGER</sequence>
<feature type="compositionally biased region" description="Basic and acidic residues" evidence="1">
    <location>
        <begin position="99"/>
        <end position="108"/>
    </location>
</feature>
<name>A0AAU7CKM3_9BACT</name>
<dbReference type="EMBL" id="CP155447">
    <property type="protein sequence ID" value="XBH05191.1"/>
    <property type="molecule type" value="Genomic_DNA"/>
</dbReference>
<feature type="region of interest" description="Disordered" evidence="1">
    <location>
        <begin position="73"/>
        <end position="108"/>
    </location>
</feature>
<organism evidence="2">
    <name type="scientific">Singulisphaera sp. Ch08</name>
    <dbReference type="NCBI Taxonomy" id="3120278"/>
    <lineage>
        <taxon>Bacteria</taxon>
        <taxon>Pseudomonadati</taxon>
        <taxon>Planctomycetota</taxon>
        <taxon>Planctomycetia</taxon>
        <taxon>Isosphaerales</taxon>
        <taxon>Isosphaeraceae</taxon>
        <taxon>Singulisphaera</taxon>
    </lineage>
</organism>
<gene>
    <name evidence="2" type="ORF">V5E97_03990</name>
</gene>
<dbReference type="RefSeq" id="WP_406697998.1">
    <property type="nucleotide sequence ID" value="NZ_CP155447.1"/>
</dbReference>
<reference evidence="2" key="1">
    <citation type="submission" date="2024-05" db="EMBL/GenBank/DDBJ databases">
        <title>Planctomycetes of the genus Singulisphaera possess chitinolytic capabilities.</title>
        <authorList>
            <person name="Ivanova A."/>
        </authorList>
    </citation>
    <scope>NUCLEOTIDE SEQUENCE</scope>
    <source>
        <strain evidence="2">Ch08T</strain>
    </source>
</reference>
<accession>A0AAU7CKM3</accession>
<proteinExistence type="predicted"/>
<evidence type="ECO:0000313" key="2">
    <source>
        <dbReference type="EMBL" id="XBH05191.1"/>
    </source>
</evidence>